<dbReference type="GO" id="GO:1990423">
    <property type="term" value="C:RZZ complex"/>
    <property type="evidence" value="ECO:0007669"/>
    <property type="project" value="TreeGrafter"/>
</dbReference>
<dbReference type="PANTHER" id="PTHR12205:SF0">
    <property type="entry name" value="CENTROMERE_KINETOCHORE PROTEIN ZW10 HOMOLOG"/>
    <property type="match status" value="1"/>
</dbReference>
<dbReference type="InterPro" id="IPR055148">
    <property type="entry name" value="ZW10_C_2"/>
</dbReference>
<feature type="compositionally biased region" description="Acidic residues" evidence="2">
    <location>
        <begin position="496"/>
        <end position="517"/>
    </location>
</feature>
<comment type="caution">
    <text evidence="4">The sequence shown here is derived from an EMBL/GenBank/DDBJ whole genome shotgun (WGS) entry which is preliminary data.</text>
</comment>
<dbReference type="GO" id="GO:0007094">
    <property type="term" value="P:mitotic spindle assembly checkpoint signaling"/>
    <property type="evidence" value="ECO:0007669"/>
    <property type="project" value="TreeGrafter"/>
</dbReference>
<keyword evidence="5" id="KW-1185">Reference proteome</keyword>
<feature type="domain" description="ZW10 C-terminal helical" evidence="3">
    <location>
        <begin position="688"/>
        <end position="841"/>
    </location>
</feature>
<dbReference type="AlphaFoldDB" id="A0A423X003"/>
<proteinExistence type="predicted"/>
<keyword evidence="1" id="KW-0175">Coiled coil</keyword>
<dbReference type="PANTHER" id="PTHR12205">
    <property type="entry name" value="CENTROMERE/KINETOCHORE PROTEIN ZW10"/>
    <property type="match status" value="1"/>
</dbReference>
<evidence type="ECO:0000256" key="1">
    <source>
        <dbReference type="SAM" id="Coils"/>
    </source>
</evidence>
<feature type="coiled-coil region" evidence="1">
    <location>
        <begin position="105"/>
        <end position="145"/>
    </location>
</feature>
<evidence type="ECO:0000313" key="5">
    <source>
        <dbReference type="Proteomes" id="UP000283895"/>
    </source>
</evidence>
<feature type="compositionally biased region" description="Acidic residues" evidence="2">
    <location>
        <begin position="430"/>
        <end position="448"/>
    </location>
</feature>
<organism evidence="4 5">
    <name type="scientific">Cytospora schulzeri</name>
    <dbReference type="NCBI Taxonomy" id="448051"/>
    <lineage>
        <taxon>Eukaryota</taxon>
        <taxon>Fungi</taxon>
        <taxon>Dikarya</taxon>
        <taxon>Ascomycota</taxon>
        <taxon>Pezizomycotina</taxon>
        <taxon>Sordariomycetes</taxon>
        <taxon>Sordariomycetidae</taxon>
        <taxon>Diaporthales</taxon>
        <taxon>Cytosporaceae</taxon>
        <taxon>Cytospora</taxon>
    </lineage>
</organism>
<evidence type="ECO:0000256" key="2">
    <source>
        <dbReference type="SAM" id="MobiDB-lite"/>
    </source>
</evidence>
<dbReference type="Proteomes" id="UP000283895">
    <property type="component" value="Unassembled WGS sequence"/>
</dbReference>
<dbReference type="OrthoDB" id="534815at2759"/>
<dbReference type="Pfam" id="PF22766">
    <property type="entry name" value="ZW10_C2"/>
    <property type="match status" value="1"/>
</dbReference>
<evidence type="ECO:0000259" key="3">
    <source>
        <dbReference type="Pfam" id="PF22766"/>
    </source>
</evidence>
<dbReference type="InterPro" id="IPR046362">
    <property type="entry name" value="Zw10/DSL1_C_sf"/>
</dbReference>
<dbReference type="STRING" id="356882.A0A423X003"/>
<protein>
    <recommendedName>
        <fullName evidence="3">ZW10 C-terminal helical domain-containing protein</fullName>
    </recommendedName>
</protein>
<dbReference type="EMBL" id="LKEA01000005">
    <property type="protein sequence ID" value="ROW09067.1"/>
    <property type="molecule type" value="Genomic_DNA"/>
</dbReference>
<name>A0A423X003_9PEZI</name>
<reference evidence="4 5" key="1">
    <citation type="submission" date="2015-09" db="EMBL/GenBank/DDBJ databases">
        <title>Host preference determinants of Valsa canker pathogens revealed by comparative genomics.</title>
        <authorList>
            <person name="Yin Z."/>
            <person name="Huang L."/>
        </authorList>
    </citation>
    <scope>NUCLEOTIDE SEQUENCE [LARGE SCALE GENOMIC DNA]</scope>
    <source>
        <strain evidence="4 5">03-1</strain>
    </source>
</reference>
<sequence>MSEDNTSSAIGQALVEFTANGAFPEEDASSLKLSSQELPPAINALAEAKSKLEAEIHTINQETAPDVSSWMNNAQSLQDDINRSKHIANDILRQAEEPVVSGKAREEAEEKVAFLQAELAYNQRVKDALRAIRDVNQILDDVEKARDERRIIDALRLLEKSWAALDALPAAQSVRVRRLLDLRAFELKSNVHEVFDHVWKALIHVDIDGRSISITESRDGEAMSLSDAVIGLQAYKEVDQRMAQLWHDIDLAVVGPRMDFGSTTLPAITTDGEVLRAGGETDRTIDSLFADMDRVFTFFAERLPPDLIESMSALMMPEVVSRIISVWLDLAVPASLDEMDKFENVMASAKQFCARLTELKYFGFNELQEWVENAPRVWLAKCRETALDTVRIRLSGGLGSPKQVERVEKQMVSRAEGQELAAAPNPVAAADDDDWGAAWDDEGDEPTEEPAQPQKGDRNQAGEEAEEEAADAWGWGDDGEAQEAAEPQPHEPQEAQADDAAEAWGWGDDDPQGEAENETAAKPPVAATEQTREMTLKETYNISSMPEPVLQLIFAILEDGATLTQAEHESSPVATAAAGLFNLPTLALAMFRAVGPYYYALDVGGNMFLYNDATYLAEKLGDFATAWKKRDDLSTRARNSLRLDNDVKNLTSFAARAYGNEMNIQKTVLKDLLGGEQSLLQQDDLESCVEAAVARVRSMAVTWESILARSAWYQAVGSLADAISLKIISDVMEAPSISQDDAYSIAKLIVTVTELDDLFLPSRATGKHPRHADDEAPLTMQYAGSWMRLKYLSEVLQSNLRDVRFLWMESELSLYFTVDEVIDLINLSFEDNARTREIIREITSNPLPRQEEQGGW</sequence>
<dbReference type="Gene3D" id="1.10.357.150">
    <property type="match status" value="1"/>
</dbReference>
<gene>
    <name evidence="4" type="ORF">VMCG_03001</name>
</gene>
<accession>A0A423X003</accession>
<dbReference type="GO" id="GO:0006888">
    <property type="term" value="P:endoplasmic reticulum to Golgi vesicle-mediated transport"/>
    <property type="evidence" value="ECO:0007669"/>
    <property type="project" value="TreeGrafter"/>
</dbReference>
<dbReference type="GO" id="GO:0005737">
    <property type="term" value="C:cytoplasm"/>
    <property type="evidence" value="ECO:0007669"/>
    <property type="project" value="GOC"/>
</dbReference>
<feature type="region of interest" description="Disordered" evidence="2">
    <location>
        <begin position="403"/>
        <end position="532"/>
    </location>
</feature>
<evidence type="ECO:0000313" key="4">
    <source>
        <dbReference type="EMBL" id="ROW09067.1"/>
    </source>
</evidence>